<evidence type="ECO:0000256" key="3">
    <source>
        <dbReference type="ARBA" id="ARBA00022786"/>
    </source>
</evidence>
<reference evidence="8 9" key="1">
    <citation type="submission" date="2022-01" db="EMBL/GenBank/DDBJ databases">
        <authorList>
            <person name="Xiong W."/>
            <person name="Schranz E."/>
        </authorList>
    </citation>
    <scope>NUCLEOTIDE SEQUENCE [LARGE SCALE GENOMIC DNA]</scope>
</reference>
<evidence type="ECO:0000313" key="9">
    <source>
        <dbReference type="Proteomes" id="UP001157418"/>
    </source>
</evidence>
<dbReference type="EMBL" id="CAKMRJ010002223">
    <property type="protein sequence ID" value="CAH1428511.1"/>
    <property type="molecule type" value="Genomic_DNA"/>
</dbReference>
<dbReference type="PANTHER" id="PTHR48153">
    <property type="entry name" value="UFM1-SPECIFIC PROTEASE 2"/>
    <property type="match status" value="1"/>
</dbReference>
<organism evidence="8 9">
    <name type="scientific">Lactuca virosa</name>
    <dbReference type="NCBI Taxonomy" id="75947"/>
    <lineage>
        <taxon>Eukaryota</taxon>
        <taxon>Viridiplantae</taxon>
        <taxon>Streptophyta</taxon>
        <taxon>Embryophyta</taxon>
        <taxon>Tracheophyta</taxon>
        <taxon>Spermatophyta</taxon>
        <taxon>Magnoliopsida</taxon>
        <taxon>eudicotyledons</taxon>
        <taxon>Gunneridae</taxon>
        <taxon>Pentapetalae</taxon>
        <taxon>asterids</taxon>
        <taxon>campanulids</taxon>
        <taxon>Asterales</taxon>
        <taxon>Asteraceae</taxon>
        <taxon>Cichorioideae</taxon>
        <taxon>Cichorieae</taxon>
        <taxon>Lactucinae</taxon>
        <taxon>Lactuca</taxon>
    </lineage>
</organism>
<accession>A0AAU9MN32</accession>
<comment type="similarity">
    <text evidence="1">Belongs to the peptidase C78 family.</text>
</comment>
<dbReference type="FunFam" id="3.90.70.130:FF:000001">
    <property type="entry name" value="Probable Ufm1-specific protease 2"/>
    <property type="match status" value="1"/>
</dbReference>
<sequence length="591" mass="65875">MADDSNENKTTIRILCRKLLLITKSESGIQWLIGSPFLPTFTIVSTFRCINTLTSDPLSPDFSKESDDMRALLPRGFEVIGSLIVSTSNPNVEGSARDAIDASDHPEKYVWERGCILHCELPIKLPVYYSVKDPKDAENMLKRATEAVAAKFRDPKTTYVLETVDESMTEALQPIIIQNRDYDLEDTSQKSNTKSLLCSHFCFEDRKHKSPSVENADKIQVSLFLATSGPSVKPPAPCAEYIPGEAKLLVVEYKVKVICYATKDLLLMDAISKLIIPGLVDQLHTMKNMTLPNLLSQHPKLHPHHFIPPGFLHPITAIYDSLYGETEMKQVEIRKCLHMRLGLPLDRPLLRIASAIDLLTAKEGASGNILRKGTPLLKDVHIGIPSSGVHGGVVSLVQGSYEYYHYLQDGFDDSGWGCAYRSLQTIVSWFKIQQYTAIHVPSHREIQESLVEIGDKDASFIGSRDWIGAIELSFVLDKLLGVSCKVINVRSGDELPEKCRELAMHFETQGTPIMIGGGVLAYTLLGVDYNEASGDCAFLILDPHYTGSDDIKKIVNGGWCGWKKAVDSKGKHFFLHNKFYNLLLPQRPNMV</sequence>
<protein>
    <recommendedName>
        <fullName evidence="6">Probable Ufm1-specific protease</fullName>
    </recommendedName>
</protein>
<dbReference type="SUPFAM" id="SSF54001">
    <property type="entry name" value="Cysteine proteinases"/>
    <property type="match status" value="1"/>
</dbReference>
<comment type="caution">
    <text evidence="8">The sequence shown here is derived from an EMBL/GenBank/DDBJ whole genome shotgun (WGS) entry which is preliminary data.</text>
</comment>
<dbReference type="Pfam" id="PF07910">
    <property type="entry name" value="Peptidase_C78"/>
    <property type="match status" value="1"/>
</dbReference>
<dbReference type="InterPro" id="IPR038765">
    <property type="entry name" value="Papain-like_cys_pep_sf"/>
</dbReference>
<dbReference type="PROSITE" id="PS50206">
    <property type="entry name" value="RHODANESE_3"/>
    <property type="match status" value="1"/>
</dbReference>
<keyword evidence="9" id="KW-1185">Reference proteome</keyword>
<dbReference type="PANTHER" id="PTHR48153:SF2">
    <property type="entry name" value="UFM1-SPECIFIC PROTEASE 2"/>
    <property type="match status" value="1"/>
</dbReference>
<dbReference type="InterPro" id="IPR001763">
    <property type="entry name" value="Rhodanese-like_dom"/>
</dbReference>
<gene>
    <name evidence="8" type="ORF">LVIROSA_LOCUS15436</name>
</gene>
<evidence type="ECO:0000256" key="4">
    <source>
        <dbReference type="ARBA" id="ARBA00022801"/>
    </source>
</evidence>
<dbReference type="Gene3D" id="3.90.70.130">
    <property type="match status" value="1"/>
</dbReference>
<evidence type="ECO:0000256" key="6">
    <source>
        <dbReference type="ARBA" id="ARBA00067779"/>
    </source>
</evidence>
<feature type="domain" description="Rhodanese" evidence="7">
    <location>
        <begin position="553"/>
        <end position="571"/>
    </location>
</feature>
<dbReference type="GO" id="GO:0071567">
    <property type="term" value="F:deUFMylase activity"/>
    <property type="evidence" value="ECO:0007669"/>
    <property type="project" value="TreeGrafter"/>
</dbReference>
<dbReference type="Proteomes" id="UP001157418">
    <property type="component" value="Unassembled WGS sequence"/>
</dbReference>
<keyword evidence="3" id="KW-0833">Ubl conjugation pathway</keyword>
<dbReference type="InterPro" id="IPR012462">
    <property type="entry name" value="UFSP1/2_DUB_cat"/>
</dbReference>
<evidence type="ECO:0000313" key="8">
    <source>
        <dbReference type="EMBL" id="CAH1428511.1"/>
    </source>
</evidence>
<dbReference type="AlphaFoldDB" id="A0AAU9MN32"/>
<dbReference type="Pfam" id="PF20908">
    <property type="entry name" value="UfSP2_N"/>
    <property type="match status" value="1"/>
</dbReference>
<dbReference type="InterPro" id="IPR049387">
    <property type="entry name" value="UFSP2-like_2nd"/>
</dbReference>
<evidence type="ECO:0000256" key="2">
    <source>
        <dbReference type="ARBA" id="ARBA00022670"/>
    </source>
</evidence>
<keyword evidence="4" id="KW-0378">Hydrolase</keyword>
<evidence type="ECO:0000256" key="5">
    <source>
        <dbReference type="ARBA" id="ARBA00022807"/>
    </source>
</evidence>
<evidence type="ECO:0000259" key="7">
    <source>
        <dbReference type="PROSITE" id="PS50206"/>
    </source>
</evidence>
<keyword evidence="5" id="KW-0788">Thiol protease</keyword>
<evidence type="ECO:0000256" key="1">
    <source>
        <dbReference type="ARBA" id="ARBA00008552"/>
    </source>
</evidence>
<proteinExistence type="inferred from homology"/>
<dbReference type="GO" id="GO:0006508">
    <property type="term" value="P:proteolysis"/>
    <property type="evidence" value="ECO:0007669"/>
    <property type="project" value="UniProtKB-KW"/>
</dbReference>
<keyword evidence="2" id="KW-0645">Protease</keyword>
<name>A0AAU9MN32_9ASTR</name>